<reference evidence="3 4" key="1">
    <citation type="journal article" date="2024" name="Environ. Microbiol.">
        <title>Novel evolutionary insights on the interactions of the Holosporales (Alphaproteobacteria) with eukaryotic hosts from comparative genomics.</title>
        <authorList>
            <person name="Giovannini M."/>
            <person name="Petroni G."/>
            <person name="Castelli M."/>
        </authorList>
    </citation>
    <scope>NUCLEOTIDE SEQUENCE [LARGE SCALE GENOMIC DNA]</scope>
    <source>
        <strain evidence="3 4">US_Bl 15I1</strain>
    </source>
</reference>
<keyword evidence="2" id="KW-1133">Transmembrane helix</keyword>
<sequence length="272" mass="30588">MLCISKFREKMTHLSNGFSLLEMAIVLIIVGLVSGMTLPLLTLQNQRTSVLKTRENQEYILNALASYYLQHKNLPCPANPKAKLDQFGLAEENCLKEKLYQGLIPFRTLGISEKWTKDGFGHYMTYVPEEKFLTEYQEDHTVCAEKKGALRLQEALGNDVISAKAHDFIGIVLVSHGPSGNGAFQGQGSLSRINIKTLQGAKLENANGDLTFSEFVKSADEEFDDILRWESRNQFMAHYVRLPCASNSKTKVEEKKKTPTPQDIPETTEDKL</sequence>
<feature type="region of interest" description="Disordered" evidence="1">
    <location>
        <begin position="248"/>
        <end position="272"/>
    </location>
</feature>
<evidence type="ECO:0000256" key="1">
    <source>
        <dbReference type="SAM" id="MobiDB-lite"/>
    </source>
</evidence>
<accession>A0ABZ2C4J0</accession>
<dbReference type="Proteomes" id="UP001330434">
    <property type="component" value="Chromosome"/>
</dbReference>
<organism evidence="3 4">
    <name type="scientific">Candidatus Bealeia paramacronuclearis</name>
    <dbReference type="NCBI Taxonomy" id="1921001"/>
    <lineage>
        <taxon>Bacteria</taxon>
        <taxon>Pseudomonadati</taxon>
        <taxon>Pseudomonadota</taxon>
        <taxon>Alphaproteobacteria</taxon>
        <taxon>Holosporales</taxon>
        <taxon>Holosporaceae</taxon>
        <taxon>Candidatus Bealeia</taxon>
    </lineage>
</organism>
<dbReference type="EMBL" id="CP133270">
    <property type="protein sequence ID" value="WVX66360.1"/>
    <property type="molecule type" value="Genomic_DNA"/>
</dbReference>
<proteinExistence type="predicted"/>
<gene>
    <name evidence="3" type="ORF">Bealeia1_00536</name>
</gene>
<feature type="transmembrane region" description="Helical" evidence="2">
    <location>
        <begin position="20"/>
        <end position="41"/>
    </location>
</feature>
<dbReference type="InterPro" id="IPR012902">
    <property type="entry name" value="N_methyl_site"/>
</dbReference>
<dbReference type="SUPFAM" id="SSF54523">
    <property type="entry name" value="Pili subunits"/>
    <property type="match status" value="1"/>
</dbReference>
<evidence type="ECO:0000256" key="2">
    <source>
        <dbReference type="SAM" id="Phobius"/>
    </source>
</evidence>
<evidence type="ECO:0000313" key="4">
    <source>
        <dbReference type="Proteomes" id="UP001330434"/>
    </source>
</evidence>
<evidence type="ECO:0000313" key="3">
    <source>
        <dbReference type="EMBL" id="WVX66360.1"/>
    </source>
</evidence>
<dbReference type="InterPro" id="IPR045584">
    <property type="entry name" value="Pilin-like"/>
</dbReference>
<keyword evidence="2" id="KW-0812">Transmembrane</keyword>
<name>A0ABZ2C4J0_9PROT</name>
<keyword evidence="2" id="KW-0472">Membrane</keyword>
<keyword evidence="4" id="KW-1185">Reference proteome</keyword>
<dbReference type="NCBIfam" id="TIGR02532">
    <property type="entry name" value="IV_pilin_GFxxxE"/>
    <property type="match status" value="1"/>
</dbReference>
<protein>
    <submittedName>
        <fullName evidence="3">Type II secretion system GspH family domain protein</fullName>
    </submittedName>
</protein>